<organism evidence="1 2">
    <name type="scientific">Reticulomyxa filosa</name>
    <dbReference type="NCBI Taxonomy" id="46433"/>
    <lineage>
        <taxon>Eukaryota</taxon>
        <taxon>Sar</taxon>
        <taxon>Rhizaria</taxon>
        <taxon>Retaria</taxon>
        <taxon>Foraminifera</taxon>
        <taxon>Monothalamids</taxon>
        <taxon>Reticulomyxidae</taxon>
        <taxon>Reticulomyxa</taxon>
    </lineage>
</organism>
<dbReference type="AlphaFoldDB" id="X6LN25"/>
<reference evidence="1 2" key="1">
    <citation type="journal article" date="2013" name="Curr. Biol.">
        <title>The Genome of the Foraminiferan Reticulomyxa filosa.</title>
        <authorList>
            <person name="Glockner G."/>
            <person name="Hulsmann N."/>
            <person name="Schleicher M."/>
            <person name="Noegel A.A."/>
            <person name="Eichinger L."/>
            <person name="Gallinger C."/>
            <person name="Pawlowski J."/>
            <person name="Sierra R."/>
            <person name="Euteneuer U."/>
            <person name="Pillet L."/>
            <person name="Moustafa A."/>
            <person name="Platzer M."/>
            <person name="Groth M."/>
            <person name="Szafranski K."/>
            <person name="Schliwa M."/>
        </authorList>
    </citation>
    <scope>NUCLEOTIDE SEQUENCE [LARGE SCALE GENOMIC DNA]</scope>
</reference>
<comment type="caution">
    <text evidence="1">The sequence shown here is derived from an EMBL/GenBank/DDBJ whole genome shotgun (WGS) entry which is preliminary data.</text>
</comment>
<gene>
    <name evidence="1" type="ORF">RFI_34412</name>
</gene>
<proteinExistence type="predicted"/>
<evidence type="ECO:0000313" key="2">
    <source>
        <dbReference type="Proteomes" id="UP000023152"/>
    </source>
</evidence>
<keyword evidence="2" id="KW-1185">Reference proteome</keyword>
<evidence type="ECO:0000313" key="1">
    <source>
        <dbReference type="EMBL" id="ETO02999.1"/>
    </source>
</evidence>
<name>X6LN25_RETFI</name>
<accession>X6LN25</accession>
<dbReference type="EMBL" id="ASPP01034402">
    <property type="protein sequence ID" value="ETO02999.1"/>
    <property type="molecule type" value="Genomic_DNA"/>
</dbReference>
<sequence>MNEPTLQLMKKLMNRFYVSVKLGMIKVKKLLIVKMIMWSNGYKIMNEKKEQASFLEFVEFAVILPKEELKNIVGRCNQANKIEKLDFASYSFHFRYLRTAYCSKGICIRFKTVFYLYYKYENILILHCKHYTVGCKEN</sequence>
<dbReference type="Proteomes" id="UP000023152">
    <property type="component" value="Unassembled WGS sequence"/>
</dbReference>
<protein>
    <submittedName>
        <fullName evidence="1">Uncharacterized protein</fullName>
    </submittedName>
</protein>